<accession>A0ABU3RZW3</accession>
<dbReference type="Gene3D" id="2.40.320.10">
    <property type="entry name" value="Hypothetical Protein Pfu-838710-001"/>
    <property type="match status" value="1"/>
</dbReference>
<name>A0ABU3RZW3_9MICO</name>
<feature type="region of interest" description="Disordered" evidence="1">
    <location>
        <begin position="69"/>
        <end position="107"/>
    </location>
</feature>
<feature type="domain" description="CYTH" evidence="2">
    <location>
        <begin position="15"/>
        <end position="217"/>
    </location>
</feature>
<proteinExistence type="predicted"/>
<dbReference type="SUPFAM" id="SSF55154">
    <property type="entry name" value="CYTH-like phosphatases"/>
    <property type="match status" value="1"/>
</dbReference>
<evidence type="ECO:0000313" key="4">
    <source>
        <dbReference type="Proteomes" id="UP001256673"/>
    </source>
</evidence>
<dbReference type="Proteomes" id="UP001256673">
    <property type="component" value="Unassembled WGS sequence"/>
</dbReference>
<dbReference type="RefSeq" id="WP_316001982.1">
    <property type="nucleotide sequence ID" value="NZ_JAWDIU010000007.1"/>
</dbReference>
<gene>
    <name evidence="3" type="ORF">RWH43_16465</name>
</gene>
<feature type="compositionally biased region" description="Gly residues" evidence="1">
    <location>
        <begin position="1"/>
        <end position="10"/>
    </location>
</feature>
<dbReference type="InterPro" id="IPR033469">
    <property type="entry name" value="CYTH-like_dom_sf"/>
</dbReference>
<evidence type="ECO:0000259" key="2">
    <source>
        <dbReference type="SMART" id="SM01118"/>
    </source>
</evidence>
<protein>
    <submittedName>
        <fullName evidence="3">CYTH domain-containing protein</fullName>
    </submittedName>
</protein>
<feature type="compositionally biased region" description="Basic and acidic residues" evidence="1">
    <location>
        <begin position="74"/>
        <end position="94"/>
    </location>
</feature>
<sequence>MSAGPSGGSASGASNVEIESKYDVDDDTPLPDWSALPGVVSVGEPEPRDLDARYVDTAHHDLSRKGIAVRRRRGGPDEGWHVKGPREGGGRRETQWPLGEVADDDADPVVPAEIQKAVSAWARPPFLPLARVRNQRTAYALTDAEGALVAEFVDDRVQARDERRGVDSSWREWEVELGPAGPSDDAGRAKFFAAVDAAVAAAGGRPAASGSKLGRALGH</sequence>
<evidence type="ECO:0000256" key="1">
    <source>
        <dbReference type="SAM" id="MobiDB-lite"/>
    </source>
</evidence>
<reference evidence="3 4" key="1">
    <citation type="submission" date="2023-09" db="EMBL/GenBank/DDBJ databases">
        <title>Microbacterium fusihabitans sp. nov., Microbacterium phycihabitans sp. nov., and Microbacterium cervinum sp. nov., isolated from dried seaweeds of beach.</title>
        <authorList>
            <person name="Lee S.D."/>
        </authorList>
    </citation>
    <scope>NUCLEOTIDE SEQUENCE [LARGE SCALE GENOMIC DNA]</scope>
    <source>
        <strain evidence="3 4">KSW2-21</strain>
    </source>
</reference>
<keyword evidence="4" id="KW-1185">Reference proteome</keyword>
<dbReference type="CDD" id="cd07374">
    <property type="entry name" value="CYTH-like_Pase"/>
    <property type="match status" value="1"/>
</dbReference>
<organism evidence="3 4">
    <name type="scientific">Microbacterium algihabitans</name>
    <dbReference type="NCBI Taxonomy" id="3075992"/>
    <lineage>
        <taxon>Bacteria</taxon>
        <taxon>Bacillati</taxon>
        <taxon>Actinomycetota</taxon>
        <taxon>Actinomycetes</taxon>
        <taxon>Micrococcales</taxon>
        <taxon>Microbacteriaceae</taxon>
        <taxon>Microbacterium</taxon>
    </lineage>
</organism>
<comment type="caution">
    <text evidence="3">The sequence shown here is derived from an EMBL/GenBank/DDBJ whole genome shotgun (WGS) entry which is preliminary data.</text>
</comment>
<feature type="region of interest" description="Disordered" evidence="1">
    <location>
        <begin position="1"/>
        <end position="47"/>
    </location>
</feature>
<dbReference type="Pfam" id="PF01928">
    <property type="entry name" value="CYTH"/>
    <property type="match status" value="1"/>
</dbReference>
<dbReference type="EMBL" id="JAWDIU010000007">
    <property type="protein sequence ID" value="MDU0328354.1"/>
    <property type="molecule type" value="Genomic_DNA"/>
</dbReference>
<dbReference type="InterPro" id="IPR023577">
    <property type="entry name" value="CYTH_domain"/>
</dbReference>
<dbReference type="SMART" id="SM01118">
    <property type="entry name" value="CYTH"/>
    <property type="match status" value="1"/>
</dbReference>
<evidence type="ECO:0000313" key="3">
    <source>
        <dbReference type="EMBL" id="MDU0328354.1"/>
    </source>
</evidence>